<dbReference type="Proteomes" id="UP001143474">
    <property type="component" value="Unassembled WGS sequence"/>
</dbReference>
<comment type="caution">
    <text evidence="1">The sequence shown here is derived from an EMBL/GenBank/DDBJ whole genome shotgun (WGS) entry which is preliminary data.</text>
</comment>
<evidence type="ECO:0000313" key="2">
    <source>
        <dbReference type="Proteomes" id="UP001143474"/>
    </source>
</evidence>
<reference evidence="1" key="1">
    <citation type="journal article" date="2014" name="Int. J. Syst. Evol. Microbiol.">
        <title>Complete genome sequence of Corynebacterium casei LMG S-19264T (=DSM 44701T), isolated from a smear-ripened cheese.</title>
        <authorList>
            <consortium name="US DOE Joint Genome Institute (JGI-PGF)"/>
            <person name="Walter F."/>
            <person name="Albersmeier A."/>
            <person name="Kalinowski J."/>
            <person name="Ruckert C."/>
        </authorList>
    </citation>
    <scope>NUCLEOTIDE SEQUENCE</scope>
    <source>
        <strain evidence="1">VKM Ac-2007</strain>
    </source>
</reference>
<accession>A0A9W6HZR5</accession>
<gene>
    <name evidence="1" type="ORF">GCM10017600_27070</name>
</gene>
<evidence type="ECO:0000313" key="1">
    <source>
        <dbReference type="EMBL" id="GLK09301.1"/>
    </source>
</evidence>
<dbReference type="RefSeq" id="WP_271217753.1">
    <property type="nucleotide sequence ID" value="NZ_BAAAVD010000004.1"/>
</dbReference>
<organism evidence="1 2">
    <name type="scientific">Streptosporangium carneum</name>
    <dbReference type="NCBI Taxonomy" id="47481"/>
    <lineage>
        <taxon>Bacteria</taxon>
        <taxon>Bacillati</taxon>
        <taxon>Actinomycetota</taxon>
        <taxon>Actinomycetes</taxon>
        <taxon>Streptosporangiales</taxon>
        <taxon>Streptosporangiaceae</taxon>
        <taxon>Streptosporangium</taxon>
    </lineage>
</organism>
<dbReference type="AlphaFoldDB" id="A0A9W6HZR5"/>
<evidence type="ECO:0008006" key="3">
    <source>
        <dbReference type="Google" id="ProtNLM"/>
    </source>
</evidence>
<reference evidence="1" key="2">
    <citation type="submission" date="2023-01" db="EMBL/GenBank/DDBJ databases">
        <authorList>
            <person name="Sun Q."/>
            <person name="Evtushenko L."/>
        </authorList>
    </citation>
    <scope>NUCLEOTIDE SEQUENCE</scope>
    <source>
        <strain evidence="1">VKM Ac-2007</strain>
    </source>
</reference>
<dbReference type="EMBL" id="BSEV01000004">
    <property type="protein sequence ID" value="GLK09301.1"/>
    <property type="molecule type" value="Genomic_DNA"/>
</dbReference>
<name>A0A9W6HZR5_9ACTN</name>
<keyword evidence="2" id="KW-1185">Reference proteome</keyword>
<protein>
    <recommendedName>
        <fullName evidence="3">Resolvase/invertase-type recombinase catalytic domain-containing protein</fullName>
    </recommendedName>
</protein>
<sequence>MGQVASQLTPQQGRRFRLEGQQAAAARGNHGGRPKVIDQDMPTFAQTLRAKGVPVPEIAAKLTIAKGKNTGKRPPVASLYRARRTRRSVVPA</sequence>
<proteinExistence type="predicted"/>